<evidence type="ECO:0000256" key="3">
    <source>
        <dbReference type="ARBA" id="ARBA00022679"/>
    </source>
</evidence>
<sequence length="240" mass="25563">MVGNVLIKEPPGGMGRSALIVGDPHRVELLSTLLEEPVVKTGVRGYVYAIGKYRGERISIVTHGIGAPSASIVVEELHRLGVNVVVRLGTAGSIQHEIRVGDVILASTALCRIGGCATSMYMRDLTPPASPHPVLAARIIDALKGSGVKTWVAPVFTSDALHAETEGLIEELRGYGVAAVDMETAILYTLSWLRKLHAASVLIVSNNLVQGDQSILGTEELGEAFKKVAKVILEVLHDYS</sequence>
<evidence type="ECO:0000259" key="4">
    <source>
        <dbReference type="Pfam" id="PF01048"/>
    </source>
</evidence>
<evidence type="ECO:0000313" key="6">
    <source>
        <dbReference type="Proteomes" id="UP000001068"/>
    </source>
</evidence>
<dbReference type="InterPro" id="IPR018016">
    <property type="entry name" value="Nucleoside_phosphorylase_CS"/>
</dbReference>
<dbReference type="SUPFAM" id="SSF53167">
    <property type="entry name" value="Purine and uridine phosphorylases"/>
    <property type="match status" value="1"/>
</dbReference>
<comment type="similarity">
    <text evidence="1">Belongs to the PNP/UDP phosphorylase family.</text>
</comment>
<reference evidence="5 6" key="2">
    <citation type="journal article" date="2011" name="Stand. Genomic Sci.">
        <title>Complete genome sequence of Desulfurococcus mucosus type strain (O7/1).</title>
        <authorList>
            <person name="Wirth R."/>
            <person name="Chertkov O."/>
            <person name="Held B."/>
            <person name="Lapidus A."/>
            <person name="Nolan M."/>
            <person name="Lucas S."/>
            <person name="Hammon N."/>
            <person name="Deshpande S."/>
            <person name="Cheng J.F."/>
            <person name="Tapia R."/>
            <person name="Han C."/>
            <person name="Goodwin L."/>
            <person name="Pitluck S."/>
            <person name="Liolios K."/>
            <person name="Ioanna P."/>
            <person name="Ivanova N."/>
            <person name="Mavromatis K."/>
            <person name="Mikhailova N."/>
            <person name="Pati A."/>
            <person name="Chen A."/>
            <person name="Palaniappan K."/>
            <person name="Land M."/>
            <person name="Hauser L."/>
            <person name="Chang Y.J."/>
            <person name="Jeffries C.D."/>
            <person name="Bilek Y."/>
            <person name="Hader T."/>
            <person name="Rohde M."/>
            <person name="Spring S."/>
            <person name="Sikorski J."/>
            <person name="Goker M."/>
            <person name="Woyke T."/>
            <person name="Bristow J."/>
            <person name="Eisen J.A."/>
            <person name="Markowitz V."/>
            <person name="Hugenholtz P."/>
            <person name="Kyrpides N.C."/>
            <person name="Klenk H.P."/>
        </authorList>
    </citation>
    <scope>NUCLEOTIDE SEQUENCE [LARGE SCALE GENOMIC DNA]</scope>
    <source>
        <strain evidence="6">ATCC 35584 / DSM 2162 / JCM 9187 / O7/1</strain>
    </source>
</reference>
<dbReference type="HOGENOM" id="CLU_068457_0_1_2"/>
<dbReference type="KEGG" id="dmu:Desmu_0016"/>
<accession>E8RA57</accession>
<gene>
    <name evidence="5" type="ordered locus">Desmu_0016</name>
</gene>
<dbReference type="STRING" id="765177.Desmu_0016"/>
<dbReference type="GO" id="GO:0009164">
    <property type="term" value="P:nucleoside catabolic process"/>
    <property type="evidence" value="ECO:0007669"/>
    <property type="project" value="UniProtKB-ARBA"/>
</dbReference>
<dbReference type="EMBL" id="CP002363">
    <property type="protein sequence ID" value="ADV64335.1"/>
    <property type="molecule type" value="Genomic_DNA"/>
</dbReference>
<dbReference type="GO" id="GO:0016763">
    <property type="term" value="F:pentosyltransferase activity"/>
    <property type="evidence" value="ECO:0007669"/>
    <property type="project" value="InterPro"/>
</dbReference>
<dbReference type="Gene3D" id="3.40.50.1580">
    <property type="entry name" value="Nucleoside phosphorylase domain"/>
    <property type="match status" value="1"/>
</dbReference>
<dbReference type="InterPro" id="IPR000845">
    <property type="entry name" value="Nucleoside_phosphorylase_d"/>
</dbReference>
<dbReference type="AlphaFoldDB" id="E8RA57"/>
<feature type="domain" description="Nucleoside phosphorylase" evidence="4">
    <location>
        <begin position="18"/>
        <end position="236"/>
    </location>
</feature>
<dbReference type="RefSeq" id="WP_013561557.1">
    <property type="nucleotide sequence ID" value="NC_014961.1"/>
</dbReference>
<keyword evidence="3" id="KW-0808">Transferase</keyword>
<evidence type="ECO:0000313" key="5">
    <source>
        <dbReference type="EMBL" id="ADV64335.1"/>
    </source>
</evidence>
<name>E8RA57_DESM0</name>
<dbReference type="InterPro" id="IPR035994">
    <property type="entry name" value="Nucleoside_phosphorylase_sf"/>
</dbReference>
<evidence type="ECO:0000256" key="2">
    <source>
        <dbReference type="ARBA" id="ARBA00022676"/>
    </source>
</evidence>
<dbReference type="PANTHER" id="PTHR43691">
    <property type="entry name" value="URIDINE PHOSPHORYLASE"/>
    <property type="match status" value="1"/>
</dbReference>
<dbReference type="PANTHER" id="PTHR43691:SF11">
    <property type="entry name" value="FI09636P-RELATED"/>
    <property type="match status" value="1"/>
</dbReference>
<dbReference type="CDD" id="cd17764">
    <property type="entry name" value="MTAP_SsMTAPI_like"/>
    <property type="match status" value="1"/>
</dbReference>
<reference evidence="6" key="1">
    <citation type="submission" date="2010-11" db="EMBL/GenBank/DDBJ databases">
        <title>The complete genome of Desulfurococcus mucosus DSM 2162.</title>
        <authorList>
            <consortium name="US DOE Joint Genome Institute (JGI-PGF)"/>
            <person name="Lucas S."/>
            <person name="Copeland A."/>
            <person name="Lapidus A."/>
            <person name="Bruce D."/>
            <person name="Goodwin L."/>
            <person name="Pitluck S."/>
            <person name="Kyrpides N."/>
            <person name="Mavromatis K."/>
            <person name="Pagani I."/>
            <person name="Ivanova N."/>
            <person name="Ovchinnikova G."/>
            <person name="Chertkov O."/>
            <person name="Held B."/>
            <person name="Brettin T."/>
            <person name="Detter J.C."/>
            <person name="Tapia R."/>
            <person name="Han C."/>
            <person name="Land M."/>
            <person name="Hauser L."/>
            <person name="Markowitz V."/>
            <person name="Cheng J.-F."/>
            <person name="Hugenholtz P."/>
            <person name="Woyke T."/>
            <person name="Wu D."/>
            <person name="Wirth R."/>
            <person name="Bilek Y."/>
            <person name="Hader T."/>
            <person name="Klenk H.-P."/>
            <person name="Eisen J.A."/>
        </authorList>
    </citation>
    <scope>NUCLEOTIDE SEQUENCE [LARGE SCALE GENOMIC DNA]</scope>
    <source>
        <strain evidence="6">ATCC 35584 / DSM 2162 / JCM 9187 / O7/1</strain>
    </source>
</reference>
<keyword evidence="6" id="KW-1185">Reference proteome</keyword>
<protein>
    <submittedName>
        <fullName evidence="5">Purine or other phosphorylase family 1</fullName>
    </submittedName>
</protein>
<dbReference type="Pfam" id="PF01048">
    <property type="entry name" value="PNP_UDP_1"/>
    <property type="match status" value="1"/>
</dbReference>
<dbReference type="GeneID" id="10152695"/>
<organism evidence="5 6">
    <name type="scientific">Desulfurococcus mucosus (strain ATCC 35584 / DSM 2162 / JCM 9187 / O7/1)</name>
    <dbReference type="NCBI Taxonomy" id="765177"/>
    <lineage>
        <taxon>Archaea</taxon>
        <taxon>Thermoproteota</taxon>
        <taxon>Thermoprotei</taxon>
        <taxon>Desulfurococcales</taxon>
        <taxon>Desulfurococcaceae</taxon>
        <taxon>Desulfurococcus</taxon>
    </lineage>
</organism>
<dbReference type="PROSITE" id="PS01232">
    <property type="entry name" value="PNP_UDP_1"/>
    <property type="match status" value="1"/>
</dbReference>
<dbReference type="Proteomes" id="UP000001068">
    <property type="component" value="Chromosome"/>
</dbReference>
<dbReference type="OrthoDB" id="372263at2157"/>
<dbReference type="eggNOG" id="arCOG01324">
    <property type="taxonomic scope" value="Archaea"/>
</dbReference>
<evidence type="ECO:0000256" key="1">
    <source>
        <dbReference type="ARBA" id="ARBA00010456"/>
    </source>
</evidence>
<proteinExistence type="inferred from homology"/>
<keyword evidence="2" id="KW-0328">Glycosyltransferase</keyword>
<dbReference type="GO" id="GO:0005829">
    <property type="term" value="C:cytosol"/>
    <property type="evidence" value="ECO:0007669"/>
    <property type="project" value="TreeGrafter"/>
</dbReference>